<dbReference type="PANTHER" id="PTHR23407:SF1">
    <property type="entry name" value="5-FORMYLTETRAHYDROFOLATE CYCLO-LIGASE"/>
    <property type="match status" value="1"/>
</dbReference>
<comment type="cofactor">
    <cofactor evidence="5">
        <name>Mg(2+)</name>
        <dbReference type="ChEBI" id="CHEBI:18420"/>
    </cofactor>
</comment>
<dbReference type="InterPro" id="IPR024185">
    <property type="entry name" value="FTHF_cligase-like_sf"/>
</dbReference>
<dbReference type="AlphaFoldDB" id="A0A9D2G7C5"/>
<comment type="caution">
    <text evidence="6">The sequence shown here is derived from an EMBL/GenBank/DDBJ whole genome shotgun (WGS) entry which is preliminary data.</text>
</comment>
<accession>A0A9D2G7C5</accession>
<sequence length="187" mass="21103">MHKLALRAALSPEERRNADRTMAGLLFSCPVWKDAEEIFCYASFRDEADTSRIIREALESGKRAAVPKVEGKRLMEFYYINGTEELTPGYRGIPEPAGDSERKAFPGKKALMVMPGAAFDLSGMRLGYGGGFYDSYLEKYPECPRLALAYSIQLEDSIPGELYDIRVELIITEKGMIRCLQDSREIR</sequence>
<feature type="binding site" evidence="4">
    <location>
        <begin position="125"/>
        <end position="133"/>
    </location>
    <ligand>
        <name>ATP</name>
        <dbReference type="ChEBI" id="CHEBI:30616"/>
    </ligand>
</feature>
<evidence type="ECO:0000256" key="3">
    <source>
        <dbReference type="ARBA" id="ARBA00022840"/>
    </source>
</evidence>
<feature type="binding site" evidence="4">
    <location>
        <position position="47"/>
    </location>
    <ligand>
        <name>substrate</name>
    </ligand>
</feature>
<dbReference type="EMBL" id="DXAY01000004">
    <property type="protein sequence ID" value="HIZ73665.1"/>
    <property type="molecule type" value="Genomic_DNA"/>
</dbReference>
<reference evidence="6" key="2">
    <citation type="submission" date="2021-04" db="EMBL/GenBank/DDBJ databases">
        <authorList>
            <person name="Gilroy R."/>
        </authorList>
    </citation>
    <scope>NUCLEOTIDE SEQUENCE</scope>
    <source>
        <strain evidence="6">CHK196-3914</strain>
    </source>
</reference>
<gene>
    <name evidence="6" type="ORF">H9723_00260</name>
</gene>
<dbReference type="GO" id="GO:0030272">
    <property type="term" value="F:5-formyltetrahydrofolate cyclo-ligase activity"/>
    <property type="evidence" value="ECO:0007669"/>
    <property type="project" value="UniProtKB-EC"/>
</dbReference>
<dbReference type="Proteomes" id="UP000824116">
    <property type="component" value="Unassembled WGS sequence"/>
</dbReference>
<keyword evidence="6" id="KW-0436">Ligase</keyword>
<evidence type="ECO:0000256" key="5">
    <source>
        <dbReference type="RuleBase" id="RU361279"/>
    </source>
</evidence>
<dbReference type="SUPFAM" id="SSF100950">
    <property type="entry name" value="NagB/RpiA/CoA transferase-like"/>
    <property type="match status" value="1"/>
</dbReference>
<dbReference type="GO" id="GO:0035999">
    <property type="term" value="P:tetrahydrofolate interconversion"/>
    <property type="evidence" value="ECO:0007669"/>
    <property type="project" value="TreeGrafter"/>
</dbReference>
<dbReference type="InterPro" id="IPR037171">
    <property type="entry name" value="NagB/RpiA_transferase-like"/>
</dbReference>
<keyword evidence="3 4" id="KW-0067">ATP-binding</keyword>
<dbReference type="PANTHER" id="PTHR23407">
    <property type="entry name" value="ATPASE INHIBITOR/5-FORMYLTETRAHYDROFOLATE CYCLO-LIGASE"/>
    <property type="match status" value="1"/>
</dbReference>
<evidence type="ECO:0000313" key="7">
    <source>
        <dbReference type="Proteomes" id="UP000824116"/>
    </source>
</evidence>
<protein>
    <recommendedName>
        <fullName evidence="5">5-formyltetrahydrofolate cyclo-ligase</fullName>
        <ecNumber evidence="5">6.3.3.2</ecNumber>
    </recommendedName>
</protein>
<dbReference type="Pfam" id="PF01812">
    <property type="entry name" value="5-FTHF_cyc-lig"/>
    <property type="match status" value="1"/>
</dbReference>
<dbReference type="InterPro" id="IPR002698">
    <property type="entry name" value="FTHF_cligase"/>
</dbReference>
<name>A0A9D2G7C5_9FIRM</name>
<organism evidence="6 7">
    <name type="scientific">Candidatus Mediterraneibacter stercoravium</name>
    <dbReference type="NCBI Taxonomy" id="2838685"/>
    <lineage>
        <taxon>Bacteria</taxon>
        <taxon>Bacillati</taxon>
        <taxon>Bacillota</taxon>
        <taxon>Clostridia</taxon>
        <taxon>Lachnospirales</taxon>
        <taxon>Lachnospiraceae</taxon>
        <taxon>Mediterraneibacter</taxon>
    </lineage>
</organism>
<dbReference type="Gene3D" id="3.40.50.10420">
    <property type="entry name" value="NagB/RpiA/CoA transferase-like"/>
    <property type="match status" value="1"/>
</dbReference>
<keyword evidence="5" id="KW-0460">Magnesium</keyword>
<keyword evidence="2 4" id="KW-0547">Nucleotide-binding</keyword>
<dbReference type="EC" id="6.3.3.2" evidence="5"/>
<dbReference type="GO" id="GO:0009396">
    <property type="term" value="P:folic acid-containing compound biosynthetic process"/>
    <property type="evidence" value="ECO:0007669"/>
    <property type="project" value="TreeGrafter"/>
</dbReference>
<comment type="catalytic activity">
    <reaction evidence="5">
        <text>(6S)-5-formyl-5,6,7,8-tetrahydrofolate + ATP = (6R)-5,10-methenyltetrahydrofolate + ADP + phosphate</text>
        <dbReference type="Rhea" id="RHEA:10488"/>
        <dbReference type="ChEBI" id="CHEBI:30616"/>
        <dbReference type="ChEBI" id="CHEBI:43474"/>
        <dbReference type="ChEBI" id="CHEBI:57455"/>
        <dbReference type="ChEBI" id="CHEBI:57457"/>
        <dbReference type="ChEBI" id="CHEBI:456216"/>
        <dbReference type="EC" id="6.3.3.2"/>
    </reaction>
</comment>
<comment type="similarity">
    <text evidence="1 5">Belongs to the 5-formyltetrahydrofolate cyclo-ligase family.</text>
</comment>
<dbReference type="PIRSF" id="PIRSF006806">
    <property type="entry name" value="FTHF_cligase"/>
    <property type="match status" value="1"/>
</dbReference>
<evidence type="ECO:0000256" key="2">
    <source>
        <dbReference type="ARBA" id="ARBA00022741"/>
    </source>
</evidence>
<evidence type="ECO:0000313" key="6">
    <source>
        <dbReference type="EMBL" id="HIZ73665.1"/>
    </source>
</evidence>
<proteinExistence type="inferred from homology"/>
<dbReference type="GO" id="GO:0005524">
    <property type="term" value="F:ATP binding"/>
    <property type="evidence" value="ECO:0007669"/>
    <property type="project" value="UniProtKB-KW"/>
</dbReference>
<dbReference type="GO" id="GO:0046872">
    <property type="term" value="F:metal ion binding"/>
    <property type="evidence" value="ECO:0007669"/>
    <property type="project" value="UniProtKB-KW"/>
</dbReference>
<evidence type="ECO:0000256" key="1">
    <source>
        <dbReference type="ARBA" id="ARBA00010638"/>
    </source>
</evidence>
<keyword evidence="5" id="KW-0479">Metal-binding</keyword>
<reference evidence="6" key="1">
    <citation type="journal article" date="2021" name="PeerJ">
        <title>Extensive microbial diversity within the chicken gut microbiome revealed by metagenomics and culture.</title>
        <authorList>
            <person name="Gilroy R."/>
            <person name="Ravi A."/>
            <person name="Getino M."/>
            <person name="Pursley I."/>
            <person name="Horton D.L."/>
            <person name="Alikhan N.F."/>
            <person name="Baker D."/>
            <person name="Gharbi K."/>
            <person name="Hall N."/>
            <person name="Watson M."/>
            <person name="Adriaenssens E.M."/>
            <person name="Foster-Nyarko E."/>
            <person name="Jarju S."/>
            <person name="Secka A."/>
            <person name="Antonio M."/>
            <person name="Oren A."/>
            <person name="Chaudhuri R.R."/>
            <person name="La Ragione R."/>
            <person name="Hildebrand F."/>
            <person name="Pallen M.J."/>
        </authorList>
    </citation>
    <scope>NUCLEOTIDE SEQUENCE</scope>
    <source>
        <strain evidence="6">CHK196-3914</strain>
    </source>
</reference>
<evidence type="ECO:0000256" key="4">
    <source>
        <dbReference type="PIRSR" id="PIRSR006806-1"/>
    </source>
</evidence>
<dbReference type="NCBIfam" id="TIGR02727">
    <property type="entry name" value="MTHFS_bact"/>
    <property type="match status" value="1"/>
</dbReference>